<dbReference type="PANTHER" id="PTHR46565:SF10">
    <property type="entry name" value="GLYCINE-RICH PROTEIN 2"/>
    <property type="match status" value="1"/>
</dbReference>
<accession>A0A9J5YXI2</accession>
<dbReference type="OrthoDB" id="1282595at2759"/>
<organism evidence="2 3">
    <name type="scientific">Solanum commersonii</name>
    <name type="common">Commerson's wild potato</name>
    <name type="synonym">Commerson's nightshade</name>
    <dbReference type="NCBI Taxonomy" id="4109"/>
    <lineage>
        <taxon>Eukaryota</taxon>
        <taxon>Viridiplantae</taxon>
        <taxon>Streptophyta</taxon>
        <taxon>Embryophyta</taxon>
        <taxon>Tracheophyta</taxon>
        <taxon>Spermatophyta</taxon>
        <taxon>Magnoliopsida</taxon>
        <taxon>eudicotyledons</taxon>
        <taxon>Gunneridae</taxon>
        <taxon>Pentapetalae</taxon>
        <taxon>asterids</taxon>
        <taxon>lamiids</taxon>
        <taxon>Solanales</taxon>
        <taxon>Solanaceae</taxon>
        <taxon>Solanoideae</taxon>
        <taxon>Solaneae</taxon>
        <taxon>Solanum</taxon>
    </lineage>
</organism>
<dbReference type="PANTHER" id="PTHR46565">
    <property type="entry name" value="COLD SHOCK DOMAIN PROTEIN 2"/>
    <property type="match status" value="1"/>
</dbReference>
<sequence length="313" mass="35006">MANDGKYVLPDNRFTCETLTYLKLSRCIFKLPVGTQFPNHFSLQLKDSAIACNLSILRSYKIIFECFNVNPIFRIIKHLCLNETSLESGIRSKCFPSLFDGDIVEFEVESGSDGRTKAVDVTGSNGANILYRVLELMPTKYAARARILSKPNLKLNLVLANDEKYVLPHRIFTCETLTYVKLSRCIFKLPIGTQFPNHVNLQLEDSAIACTIGLKKEHCKSTFECFNVNLIFRIIKNLCLNGTSLEKHLLGLVMVVQRYEQQQLKSAATSKKLAPTGPVTSIALGRPSLSNSISNSTVLPSNKLRKPSDLIPD</sequence>
<evidence type="ECO:0000313" key="3">
    <source>
        <dbReference type="Proteomes" id="UP000824120"/>
    </source>
</evidence>
<feature type="compositionally biased region" description="Polar residues" evidence="1">
    <location>
        <begin position="288"/>
        <end position="300"/>
    </location>
</feature>
<proteinExistence type="predicted"/>
<dbReference type="AlphaFoldDB" id="A0A9J5YXI2"/>
<evidence type="ECO:0000256" key="1">
    <source>
        <dbReference type="SAM" id="MobiDB-lite"/>
    </source>
</evidence>
<comment type="caution">
    <text evidence="2">The sequence shown here is derived from an EMBL/GenBank/DDBJ whole genome shotgun (WGS) entry which is preliminary data.</text>
</comment>
<dbReference type="Proteomes" id="UP000824120">
    <property type="component" value="Chromosome 5"/>
</dbReference>
<name>A0A9J5YXI2_SOLCO</name>
<feature type="region of interest" description="Disordered" evidence="1">
    <location>
        <begin position="286"/>
        <end position="313"/>
    </location>
</feature>
<gene>
    <name evidence="2" type="ORF">H5410_026017</name>
</gene>
<keyword evidence="3" id="KW-1185">Reference proteome</keyword>
<evidence type="ECO:0000313" key="2">
    <source>
        <dbReference type="EMBL" id="KAG5604525.1"/>
    </source>
</evidence>
<protein>
    <submittedName>
        <fullName evidence="2">Uncharacterized protein</fullName>
    </submittedName>
</protein>
<dbReference type="EMBL" id="JACXVP010000005">
    <property type="protein sequence ID" value="KAG5604525.1"/>
    <property type="molecule type" value="Genomic_DNA"/>
</dbReference>
<reference evidence="2 3" key="1">
    <citation type="submission" date="2020-09" db="EMBL/GenBank/DDBJ databases">
        <title>De no assembly of potato wild relative species, Solanum commersonii.</title>
        <authorList>
            <person name="Cho K."/>
        </authorList>
    </citation>
    <scope>NUCLEOTIDE SEQUENCE [LARGE SCALE GENOMIC DNA]</scope>
    <source>
        <strain evidence="2">LZ3.2</strain>
        <tissue evidence="2">Leaf</tissue>
    </source>
</reference>